<dbReference type="InterPro" id="IPR000330">
    <property type="entry name" value="SNF2_N"/>
</dbReference>
<dbReference type="SMART" id="SM00487">
    <property type="entry name" value="DEXDc"/>
    <property type="match status" value="1"/>
</dbReference>
<dbReference type="InterPro" id="IPR038718">
    <property type="entry name" value="SNF2-like_sf"/>
</dbReference>
<dbReference type="SMART" id="SM00490">
    <property type="entry name" value="HELICc"/>
    <property type="match status" value="1"/>
</dbReference>
<dbReference type="PROSITE" id="PS51192">
    <property type="entry name" value="HELICASE_ATP_BIND_1"/>
    <property type="match status" value="1"/>
</dbReference>
<evidence type="ECO:0000259" key="6">
    <source>
        <dbReference type="PROSITE" id="PS51194"/>
    </source>
</evidence>
<evidence type="ECO:0000256" key="2">
    <source>
        <dbReference type="ARBA" id="ARBA00022801"/>
    </source>
</evidence>
<feature type="domain" description="Helicase ATP-binding" evidence="5">
    <location>
        <begin position="505"/>
        <end position="680"/>
    </location>
</feature>
<dbReference type="Gene3D" id="3.40.50.10810">
    <property type="entry name" value="Tandem AAA-ATPase domain"/>
    <property type="match status" value="1"/>
</dbReference>
<dbReference type="CDD" id="cd18793">
    <property type="entry name" value="SF2_C_SNF"/>
    <property type="match status" value="1"/>
</dbReference>
<dbReference type="OrthoDB" id="5857104at2759"/>
<evidence type="ECO:0000256" key="4">
    <source>
        <dbReference type="SAM" id="MobiDB-lite"/>
    </source>
</evidence>
<feature type="domain" description="Helicase C-terminal" evidence="6">
    <location>
        <begin position="868"/>
        <end position="1034"/>
    </location>
</feature>
<dbReference type="Proteomes" id="UP000014074">
    <property type="component" value="Unassembled WGS sequence"/>
</dbReference>
<organism evidence="7 8">
    <name type="scientific">Phaeoacremonium minimum (strain UCR-PA7)</name>
    <name type="common">Esca disease fungus</name>
    <name type="synonym">Togninia minima</name>
    <dbReference type="NCBI Taxonomy" id="1286976"/>
    <lineage>
        <taxon>Eukaryota</taxon>
        <taxon>Fungi</taxon>
        <taxon>Dikarya</taxon>
        <taxon>Ascomycota</taxon>
        <taxon>Pezizomycotina</taxon>
        <taxon>Sordariomycetes</taxon>
        <taxon>Sordariomycetidae</taxon>
        <taxon>Togniniales</taxon>
        <taxon>Togniniaceae</taxon>
        <taxon>Phaeoacremonium</taxon>
    </lineage>
</organism>
<dbReference type="Pfam" id="PF00271">
    <property type="entry name" value="Helicase_C"/>
    <property type="match status" value="1"/>
</dbReference>
<evidence type="ECO:0000256" key="3">
    <source>
        <dbReference type="ARBA" id="ARBA00022840"/>
    </source>
</evidence>
<dbReference type="InterPro" id="IPR001650">
    <property type="entry name" value="Helicase_C-like"/>
</dbReference>
<evidence type="ECO:0000256" key="1">
    <source>
        <dbReference type="ARBA" id="ARBA00022741"/>
    </source>
</evidence>
<feature type="region of interest" description="Disordered" evidence="4">
    <location>
        <begin position="248"/>
        <end position="351"/>
    </location>
</feature>
<keyword evidence="1" id="KW-0547">Nucleotide-binding</keyword>
<dbReference type="GO" id="GO:0004386">
    <property type="term" value="F:helicase activity"/>
    <property type="evidence" value="ECO:0007669"/>
    <property type="project" value="UniProtKB-KW"/>
</dbReference>
<dbReference type="eggNOG" id="KOG0389">
    <property type="taxonomic scope" value="Eukaryota"/>
</dbReference>
<dbReference type="EMBL" id="KB933247">
    <property type="protein sequence ID" value="EON97980.1"/>
    <property type="molecule type" value="Genomic_DNA"/>
</dbReference>
<dbReference type="GO" id="GO:0003677">
    <property type="term" value="F:DNA binding"/>
    <property type="evidence" value="ECO:0007669"/>
    <property type="project" value="UniProtKB-KW"/>
</dbReference>
<protein>
    <submittedName>
        <fullName evidence="7">Putative chromodomain-helicase-dna-binding protein 3 protein</fullName>
    </submittedName>
</protein>
<reference evidence="8" key="1">
    <citation type="journal article" date="2013" name="Genome Announc.">
        <title>Draft genome sequence of the ascomycete Phaeoacremonium aleophilum strain UCR-PA7, a causal agent of the esca disease complex in grapevines.</title>
        <authorList>
            <person name="Blanco-Ulate B."/>
            <person name="Rolshausen P."/>
            <person name="Cantu D."/>
        </authorList>
    </citation>
    <scope>NUCLEOTIDE SEQUENCE [LARGE SCALE GENOMIC DNA]</scope>
    <source>
        <strain evidence="8">UCR-PA7</strain>
    </source>
</reference>
<dbReference type="HOGENOM" id="CLU_000315_16_2_1"/>
<evidence type="ECO:0000313" key="8">
    <source>
        <dbReference type="Proteomes" id="UP000014074"/>
    </source>
</evidence>
<dbReference type="GeneID" id="19327170"/>
<dbReference type="GO" id="GO:0016787">
    <property type="term" value="F:hydrolase activity"/>
    <property type="evidence" value="ECO:0007669"/>
    <property type="project" value="UniProtKB-KW"/>
</dbReference>
<keyword evidence="2" id="KW-0378">Hydrolase</keyword>
<proteinExistence type="predicted"/>
<dbReference type="InterPro" id="IPR014001">
    <property type="entry name" value="Helicase_ATP-bd"/>
</dbReference>
<keyword evidence="7" id="KW-0238">DNA-binding</keyword>
<dbReference type="PANTHER" id="PTHR10799">
    <property type="entry name" value="SNF2/RAD54 HELICASE FAMILY"/>
    <property type="match status" value="1"/>
</dbReference>
<sequence length="1043" mass="116625">MALPRSDFVPASPSINVKKTAIYISDSDDEIDEPVTHVPESSPYFTQPTQIVNRTTLQPAPSRFTSSSPKAEIEVPVSSPIPPRKLPMTVSGGRLATAMAPAGTMFRAPRVEQKSIPPKRKLEESDDELDEPVYVVDSSDDDDGPTRGDIRPSSFKPRQTTPPPASKYNQEKQALPDRTVQLKVSSVRVQQLAKKVRAKVGNSYSMDDCTKALQKNGLNMDAAVASLRSNPPARQAMAQPSILKAFARAGSDAARNSSASTSPVSSQGSSRSASSSRTSQGPPTPSPQPVKSRGRLQRGLKPRAEPSSSQVEIVQPTRRTQLIDLVSEDEVDNETYSSEPEPSSPTSRVSLDSGSYSRILEYLENCTVENLMAITKMKAAEKERAAAMVKHRPYHSLEQARAVVLWSGKAKGKRSKIAVGEVIVDKLIQFVETLDAIDQVVTLCEKKGAKIDATLNRWKIERSGAEKSSSAKSAFEDLPFPSEPKPMQGKCTLQPYQLFGMNWLWQLYSQQFGCILADDMGLGKTCQVVAFVSLLVENYKSGIVKGDKPWPVLIVVPPTTLANWEAEFNKFSSGMNLIIYSGSQPERDELAYEIREDPKAYHVVLTSYSQLNRIEDIVAMKRIKPHVAVFDEAHKLKNPTARIYKQLIRIDADWKLFLTGTPVQNNIMEMVALLNFINPDLFQDHMEALEDLFIHRASLQEVSQGAVLQSDRVHRARTILEPFILQRKKENVLTTLPEKTRRVVYCDLLDSQKSVYQEYEGNYRREVRRAIGRLNGRSDDQNNPWMQLRKAAIHGQLFRRFFTDKKVEAMAKVLMTHVPQSRLMQDDMGKLIQELKGESDFKLHLWCRDEPCIAKFDVPEASWMESGKVKKLLELIREFKKNGDRVLVFSKFVMVLEILEECLASANVDYRILKGDTKVTDRQFIIDEFNDDPSIPVFLLTTGAGGTGINLTSANKVIVFDQSDNPQDDIQAENRAHRFGQTREVEIIRLLTKGTIEELVHKACQRKLELAGQITGHAEDISAKTIEADVRAMLAQEDAGEIV</sequence>
<dbReference type="AlphaFoldDB" id="R8BFA3"/>
<dbReference type="KEGG" id="tmn:UCRPA7_6507"/>
<dbReference type="GO" id="GO:0005524">
    <property type="term" value="F:ATP binding"/>
    <property type="evidence" value="ECO:0007669"/>
    <property type="project" value="InterPro"/>
</dbReference>
<dbReference type="InterPro" id="IPR027417">
    <property type="entry name" value="P-loop_NTPase"/>
</dbReference>
<keyword evidence="8" id="KW-1185">Reference proteome</keyword>
<dbReference type="PROSITE" id="PS51194">
    <property type="entry name" value="HELICASE_CTER"/>
    <property type="match status" value="1"/>
</dbReference>
<dbReference type="RefSeq" id="XP_007917235.1">
    <property type="nucleotide sequence ID" value="XM_007919044.1"/>
</dbReference>
<feature type="compositionally biased region" description="Basic residues" evidence="4">
    <location>
        <begin position="292"/>
        <end position="301"/>
    </location>
</feature>
<dbReference type="CDD" id="cd17919">
    <property type="entry name" value="DEXHc_Snf"/>
    <property type="match status" value="1"/>
</dbReference>
<accession>R8BFA3</accession>
<dbReference type="SUPFAM" id="SSF52540">
    <property type="entry name" value="P-loop containing nucleoside triphosphate hydrolases"/>
    <property type="match status" value="2"/>
</dbReference>
<dbReference type="Gene3D" id="3.40.50.300">
    <property type="entry name" value="P-loop containing nucleotide triphosphate hydrolases"/>
    <property type="match status" value="1"/>
</dbReference>
<name>R8BFA3_PHAM7</name>
<keyword evidence="3" id="KW-0067">ATP-binding</keyword>
<evidence type="ECO:0000313" key="7">
    <source>
        <dbReference type="EMBL" id="EON97980.1"/>
    </source>
</evidence>
<gene>
    <name evidence="7" type="ORF">UCRPA7_6507</name>
</gene>
<dbReference type="InterPro" id="IPR049730">
    <property type="entry name" value="SNF2/RAD54-like_C"/>
</dbReference>
<feature type="compositionally biased region" description="Polar residues" evidence="4">
    <location>
        <begin position="59"/>
        <end position="69"/>
    </location>
</feature>
<feature type="compositionally biased region" description="Low complexity" evidence="4">
    <location>
        <begin position="334"/>
        <end position="347"/>
    </location>
</feature>
<feature type="compositionally biased region" description="Polar residues" evidence="4">
    <location>
        <begin position="306"/>
        <end position="320"/>
    </location>
</feature>
<feature type="compositionally biased region" description="Low complexity" evidence="4">
    <location>
        <begin position="257"/>
        <end position="281"/>
    </location>
</feature>
<keyword evidence="7" id="KW-0347">Helicase</keyword>
<dbReference type="Pfam" id="PF00176">
    <property type="entry name" value="SNF2-rel_dom"/>
    <property type="match status" value="1"/>
</dbReference>
<feature type="region of interest" description="Disordered" evidence="4">
    <location>
        <begin position="59"/>
        <end position="180"/>
    </location>
</feature>
<evidence type="ECO:0000259" key="5">
    <source>
        <dbReference type="PROSITE" id="PS51192"/>
    </source>
</evidence>